<comment type="caution">
    <text evidence="1">The sequence shown here is derived from an EMBL/GenBank/DDBJ whole genome shotgun (WGS) entry which is preliminary data.</text>
</comment>
<name>A0ABR1UUK7_9PEZI</name>
<reference evidence="1 2" key="1">
    <citation type="submission" date="2023-01" db="EMBL/GenBank/DDBJ databases">
        <title>Analysis of 21 Apiospora genomes using comparative genomics revels a genus with tremendous synthesis potential of carbohydrate active enzymes and secondary metabolites.</title>
        <authorList>
            <person name="Sorensen T."/>
        </authorList>
    </citation>
    <scope>NUCLEOTIDE SEQUENCE [LARGE SCALE GENOMIC DNA]</scope>
    <source>
        <strain evidence="1 2">CBS 114990</strain>
    </source>
</reference>
<accession>A0ABR1UUK7</accession>
<dbReference type="GeneID" id="92052080"/>
<dbReference type="EMBL" id="JAQQWN010000010">
    <property type="protein sequence ID" value="KAK8062609.1"/>
    <property type="molecule type" value="Genomic_DNA"/>
</dbReference>
<evidence type="ECO:0000313" key="2">
    <source>
        <dbReference type="Proteomes" id="UP001433268"/>
    </source>
</evidence>
<evidence type="ECO:0000313" key="1">
    <source>
        <dbReference type="EMBL" id="KAK8062609.1"/>
    </source>
</evidence>
<protein>
    <submittedName>
        <fullName evidence="1">Uncharacterized protein</fullName>
    </submittedName>
</protein>
<proteinExistence type="predicted"/>
<keyword evidence="2" id="KW-1185">Reference proteome</keyword>
<organism evidence="1 2">
    <name type="scientific">Apiospora hydei</name>
    <dbReference type="NCBI Taxonomy" id="1337664"/>
    <lineage>
        <taxon>Eukaryota</taxon>
        <taxon>Fungi</taxon>
        <taxon>Dikarya</taxon>
        <taxon>Ascomycota</taxon>
        <taxon>Pezizomycotina</taxon>
        <taxon>Sordariomycetes</taxon>
        <taxon>Xylariomycetidae</taxon>
        <taxon>Amphisphaeriales</taxon>
        <taxon>Apiosporaceae</taxon>
        <taxon>Apiospora</taxon>
    </lineage>
</organism>
<sequence>MRHPITAEKFTHPPWLLSGYAKPIPGLLCIRQEGLEFGPYGYTFVAKGALSDGLEHLRHECRIYMRLDTLQGWVVPVKLQRS</sequence>
<dbReference type="Proteomes" id="UP001433268">
    <property type="component" value="Unassembled WGS sequence"/>
</dbReference>
<dbReference type="RefSeq" id="XP_066661208.1">
    <property type="nucleotide sequence ID" value="XM_066819020.1"/>
</dbReference>
<gene>
    <name evidence="1" type="ORF">PG997_014706</name>
</gene>